<evidence type="ECO:0000313" key="1">
    <source>
        <dbReference type="EMBL" id="CAF1677847.1"/>
    </source>
</evidence>
<dbReference type="AlphaFoldDB" id="A0A816GU35"/>
<protein>
    <recommendedName>
        <fullName evidence="3">SMP-30/Gluconolactonase/LRE-like region domain-containing protein</fullName>
    </recommendedName>
</protein>
<organism evidence="1 2">
    <name type="scientific">Adineta ricciae</name>
    <name type="common">Rotifer</name>
    <dbReference type="NCBI Taxonomy" id="249248"/>
    <lineage>
        <taxon>Eukaryota</taxon>
        <taxon>Metazoa</taxon>
        <taxon>Spiralia</taxon>
        <taxon>Gnathifera</taxon>
        <taxon>Rotifera</taxon>
        <taxon>Eurotatoria</taxon>
        <taxon>Bdelloidea</taxon>
        <taxon>Adinetida</taxon>
        <taxon>Adinetidae</taxon>
        <taxon>Adineta</taxon>
    </lineage>
</organism>
<sequence length="126" mass="14465">MFSLNNFYWSIVANETTAIISIDTITIQLRKTTTPKVIWRLSNENKQEMLILNGKCWSLAKDKYRFLYVSHDVKNEVRRWKIGEEKFDKEGTLVAGGNGKGKNLNQLNWPRGGLIDDLGRVYVADG</sequence>
<evidence type="ECO:0008006" key="3">
    <source>
        <dbReference type="Google" id="ProtNLM"/>
    </source>
</evidence>
<proteinExistence type="predicted"/>
<dbReference type="Proteomes" id="UP000663828">
    <property type="component" value="Unassembled WGS sequence"/>
</dbReference>
<dbReference type="EMBL" id="CAJNOR010014352">
    <property type="protein sequence ID" value="CAF1677847.1"/>
    <property type="molecule type" value="Genomic_DNA"/>
</dbReference>
<keyword evidence="2" id="KW-1185">Reference proteome</keyword>
<gene>
    <name evidence="1" type="ORF">XAT740_LOCUS59958</name>
</gene>
<comment type="caution">
    <text evidence="1">The sequence shown here is derived from an EMBL/GenBank/DDBJ whole genome shotgun (WGS) entry which is preliminary data.</text>
</comment>
<name>A0A816GU35_ADIRI</name>
<reference evidence="1" key="1">
    <citation type="submission" date="2021-02" db="EMBL/GenBank/DDBJ databases">
        <authorList>
            <person name="Nowell W R."/>
        </authorList>
    </citation>
    <scope>NUCLEOTIDE SEQUENCE</scope>
</reference>
<accession>A0A816GU35</accession>
<evidence type="ECO:0000313" key="2">
    <source>
        <dbReference type="Proteomes" id="UP000663828"/>
    </source>
</evidence>
<dbReference type="SUPFAM" id="SSF63825">
    <property type="entry name" value="YWTD domain"/>
    <property type="match status" value="1"/>
</dbReference>